<dbReference type="PRINTS" id="PR00401">
    <property type="entry name" value="SH2DOMAIN"/>
</dbReference>
<evidence type="ECO:0000256" key="5">
    <source>
        <dbReference type="ARBA" id="ARBA00023137"/>
    </source>
</evidence>
<comment type="similarity">
    <text evidence="8">Belongs to the protein kinase superfamily. Tyr protein kinase family.</text>
</comment>
<dbReference type="Gene3D" id="3.30.505.10">
    <property type="entry name" value="SH2 domain"/>
    <property type="match status" value="1"/>
</dbReference>
<evidence type="ECO:0000259" key="9">
    <source>
        <dbReference type="PROSITE" id="PS50001"/>
    </source>
</evidence>
<evidence type="ECO:0000313" key="12">
    <source>
        <dbReference type="Proteomes" id="UP000050794"/>
    </source>
</evidence>
<dbReference type="WBParaSite" id="TCNE_0001097301-mRNA-1">
    <property type="protein sequence ID" value="TCNE_0001097301-mRNA-1"/>
    <property type="gene ID" value="TCNE_0001097301"/>
</dbReference>
<keyword evidence="5 8" id="KW-0829">Tyrosine-protein kinase</keyword>
<dbReference type="EMBL" id="UYWY01020683">
    <property type="protein sequence ID" value="VDM42294.1"/>
    <property type="molecule type" value="Genomic_DNA"/>
</dbReference>
<keyword evidence="7" id="KW-0727">SH2 domain</keyword>
<dbReference type="InterPro" id="IPR011009">
    <property type="entry name" value="Kinase-like_dom_sf"/>
</dbReference>
<reference evidence="13" key="1">
    <citation type="submission" date="2016-06" db="UniProtKB">
        <authorList>
            <consortium name="WormBaseParasite"/>
        </authorList>
    </citation>
    <scope>IDENTIFICATION</scope>
</reference>
<keyword evidence="1 8" id="KW-0808">Transferase</keyword>
<evidence type="ECO:0000313" key="13">
    <source>
        <dbReference type="WBParaSite" id="TCNE_0001097301-mRNA-1"/>
    </source>
</evidence>
<dbReference type="Pfam" id="PF07714">
    <property type="entry name" value="PK_Tyr_Ser-Thr"/>
    <property type="match status" value="1"/>
</dbReference>
<evidence type="ECO:0000256" key="6">
    <source>
        <dbReference type="ARBA" id="ARBA00051245"/>
    </source>
</evidence>
<dbReference type="Gene3D" id="1.10.510.10">
    <property type="entry name" value="Transferase(Phosphotransferase) domain 1"/>
    <property type="match status" value="1"/>
</dbReference>
<dbReference type="PRINTS" id="PR00109">
    <property type="entry name" value="TYRKINASE"/>
</dbReference>
<dbReference type="SUPFAM" id="SSF56112">
    <property type="entry name" value="Protein kinase-like (PK-like)"/>
    <property type="match status" value="1"/>
</dbReference>
<evidence type="ECO:0000259" key="10">
    <source>
        <dbReference type="PROSITE" id="PS50011"/>
    </source>
</evidence>
<proteinExistence type="inferred from homology"/>
<dbReference type="GO" id="GO:0005524">
    <property type="term" value="F:ATP binding"/>
    <property type="evidence" value="ECO:0007669"/>
    <property type="project" value="UniProtKB-KW"/>
</dbReference>
<dbReference type="PROSITE" id="PS50001">
    <property type="entry name" value="SH2"/>
    <property type="match status" value="1"/>
</dbReference>
<dbReference type="InterPro" id="IPR000719">
    <property type="entry name" value="Prot_kinase_dom"/>
</dbReference>
<comment type="catalytic activity">
    <reaction evidence="6 8">
        <text>L-tyrosyl-[protein] + ATP = O-phospho-L-tyrosyl-[protein] + ADP + H(+)</text>
        <dbReference type="Rhea" id="RHEA:10596"/>
        <dbReference type="Rhea" id="RHEA-COMP:10136"/>
        <dbReference type="Rhea" id="RHEA-COMP:20101"/>
        <dbReference type="ChEBI" id="CHEBI:15378"/>
        <dbReference type="ChEBI" id="CHEBI:30616"/>
        <dbReference type="ChEBI" id="CHEBI:46858"/>
        <dbReference type="ChEBI" id="CHEBI:61978"/>
        <dbReference type="ChEBI" id="CHEBI:456216"/>
        <dbReference type="EC" id="2.7.10.2"/>
    </reaction>
</comment>
<evidence type="ECO:0000256" key="1">
    <source>
        <dbReference type="ARBA" id="ARBA00022679"/>
    </source>
</evidence>
<dbReference type="PROSITE" id="PS50011">
    <property type="entry name" value="PROTEIN_KINASE_DOM"/>
    <property type="match status" value="1"/>
</dbReference>
<keyword evidence="4 8" id="KW-0067">ATP-binding</keyword>
<dbReference type="InterPro" id="IPR008266">
    <property type="entry name" value="Tyr_kinase_AS"/>
</dbReference>
<organism evidence="12 13">
    <name type="scientific">Toxocara canis</name>
    <name type="common">Canine roundworm</name>
    <dbReference type="NCBI Taxonomy" id="6265"/>
    <lineage>
        <taxon>Eukaryota</taxon>
        <taxon>Metazoa</taxon>
        <taxon>Ecdysozoa</taxon>
        <taxon>Nematoda</taxon>
        <taxon>Chromadorea</taxon>
        <taxon>Rhabditida</taxon>
        <taxon>Spirurina</taxon>
        <taxon>Ascaridomorpha</taxon>
        <taxon>Ascaridoidea</taxon>
        <taxon>Toxocaridae</taxon>
        <taxon>Toxocara</taxon>
    </lineage>
</organism>
<dbReference type="PROSITE" id="PS00109">
    <property type="entry name" value="PROTEIN_KINASE_TYR"/>
    <property type="match status" value="1"/>
</dbReference>
<keyword evidence="2 8" id="KW-0547">Nucleotide-binding</keyword>
<dbReference type="AlphaFoldDB" id="A0A183UR53"/>
<protein>
    <recommendedName>
        <fullName evidence="8">Tyrosine-protein kinase</fullName>
        <ecNumber evidence="8">2.7.10.2</ecNumber>
    </recommendedName>
</protein>
<sequence>MAEAYLLLQSAKWYHGMLPREDIQQLLTEDGHFLVRQSEVNNGEGLKMILSIRWKGKFHHFIINHHLGSFFIEKYRFDSISDLIRFYTKKKRPVTMRTGALLIYGVPKQRWELHHDQIRLGRMIDEGGFGGIYEATAAVKVHKGRALDKEIIKGICNEARIMRRYSHPNIVQLYGVAVGREPIMVVMELVRDGALDSYLVRKGRLLRTSQKVRMCLDAASGLEYLHEMGCIHRDVSARNCLVHNMRIKITDFGLSREITKQEVKYKLKNLKQKLPIRWLAPETLMTATYTTKSDVFSYGILLWEIFMDAAEPYFGMTIAEVNEQVKTGYRMPAPDCMPKAIQQVMCVYCFADDPEVRLSMKKIREYLQDEYGDLQTEITETDT</sequence>
<dbReference type="InterPro" id="IPR035849">
    <property type="entry name" value="Fes/Fps/Fer_SH2"/>
</dbReference>
<feature type="domain" description="SH2" evidence="9">
    <location>
        <begin position="13"/>
        <end position="106"/>
    </location>
</feature>
<evidence type="ECO:0000256" key="3">
    <source>
        <dbReference type="ARBA" id="ARBA00022777"/>
    </source>
</evidence>
<dbReference type="PANTHER" id="PTHR24418">
    <property type="entry name" value="TYROSINE-PROTEIN KINASE"/>
    <property type="match status" value="1"/>
</dbReference>
<dbReference type="GO" id="GO:0004715">
    <property type="term" value="F:non-membrane spanning protein tyrosine kinase activity"/>
    <property type="evidence" value="ECO:0007669"/>
    <property type="project" value="UniProtKB-EC"/>
</dbReference>
<dbReference type="SMART" id="SM00252">
    <property type="entry name" value="SH2"/>
    <property type="match status" value="1"/>
</dbReference>
<dbReference type="Proteomes" id="UP000050794">
    <property type="component" value="Unassembled WGS sequence"/>
</dbReference>
<dbReference type="CDD" id="cd10361">
    <property type="entry name" value="SH2_Fps_family"/>
    <property type="match status" value="1"/>
</dbReference>
<dbReference type="InterPro" id="IPR001245">
    <property type="entry name" value="Ser-Thr/Tyr_kinase_cat_dom"/>
</dbReference>
<evidence type="ECO:0000256" key="4">
    <source>
        <dbReference type="ARBA" id="ARBA00022840"/>
    </source>
</evidence>
<dbReference type="InterPro" id="IPR050198">
    <property type="entry name" value="Non-receptor_tyrosine_kinases"/>
</dbReference>
<name>A0A183UR53_TOXCA</name>
<dbReference type="InterPro" id="IPR036860">
    <property type="entry name" value="SH2_dom_sf"/>
</dbReference>
<accession>A0A183UR53</accession>
<dbReference type="SUPFAM" id="SSF55550">
    <property type="entry name" value="SH2 domain"/>
    <property type="match status" value="1"/>
</dbReference>
<dbReference type="EC" id="2.7.10.2" evidence="8"/>
<evidence type="ECO:0000313" key="11">
    <source>
        <dbReference type="EMBL" id="VDM42294.1"/>
    </source>
</evidence>
<dbReference type="InterPro" id="IPR000980">
    <property type="entry name" value="SH2"/>
</dbReference>
<dbReference type="CDD" id="cd00192">
    <property type="entry name" value="PTKc"/>
    <property type="match status" value="1"/>
</dbReference>
<reference evidence="11 12" key="2">
    <citation type="submission" date="2018-11" db="EMBL/GenBank/DDBJ databases">
        <authorList>
            <consortium name="Pathogen Informatics"/>
        </authorList>
    </citation>
    <scope>NUCLEOTIDE SEQUENCE [LARGE SCALE GENOMIC DNA]</scope>
</reference>
<evidence type="ECO:0000256" key="7">
    <source>
        <dbReference type="PROSITE-ProRule" id="PRU00191"/>
    </source>
</evidence>
<feature type="domain" description="Protein kinase" evidence="10">
    <location>
        <begin position="118"/>
        <end position="367"/>
    </location>
</feature>
<dbReference type="Pfam" id="PF00017">
    <property type="entry name" value="SH2"/>
    <property type="match status" value="1"/>
</dbReference>
<keyword evidence="3 8" id="KW-0418">Kinase</keyword>
<keyword evidence="12" id="KW-1185">Reference proteome</keyword>
<evidence type="ECO:0000256" key="2">
    <source>
        <dbReference type="ARBA" id="ARBA00022741"/>
    </source>
</evidence>
<evidence type="ECO:0000256" key="8">
    <source>
        <dbReference type="RuleBase" id="RU362096"/>
    </source>
</evidence>
<gene>
    <name evidence="11" type="ORF">TCNE_LOCUS10973</name>
</gene>